<feature type="compositionally biased region" description="Pro residues" evidence="1">
    <location>
        <begin position="21"/>
        <end position="32"/>
    </location>
</feature>
<keyword evidence="4" id="KW-1185">Reference proteome</keyword>
<feature type="compositionally biased region" description="Low complexity" evidence="1">
    <location>
        <begin position="33"/>
        <end position="46"/>
    </location>
</feature>
<accession>A0A7W7TVF7</accession>
<keyword evidence="2" id="KW-0812">Transmembrane</keyword>
<reference evidence="3 4" key="1">
    <citation type="submission" date="2020-08" db="EMBL/GenBank/DDBJ databases">
        <title>Genomic Encyclopedia of Type Strains, Phase III (KMG-III): the genomes of soil and plant-associated and newly described type strains.</title>
        <authorList>
            <person name="Whitman W."/>
        </authorList>
    </citation>
    <scope>NUCLEOTIDE SEQUENCE [LARGE SCALE GENOMIC DNA]</scope>
    <source>
        <strain evidence="3 4">SFB5A</strain>
    </source>
</reference>
<name>A0A7W7TVF7_9ACTN</name>
<evidence type="ECO:0008006" key="5">
    <source>
        <dbReference type="Google" id="ProtNLM"/>
    </source>
</evidence>
<feature type="transmembrane region" description="Helical" evidence="2">
    <location>
        <begin position="148"/>
        <end position="169"/>
    </location>
</feature>
<evidence type="ECO:0000256" key="2">
    <source>
        <dbReference type="SAM" id="Phobius"/>
    </source>
</evidence>
<dbReference type="AlphaFoldDB" id="A0A7W7TVF7"/>
<proteinExistence type="predicted"/>
<dbReference type="EMBL" id="JACHJY010000001">
    <property type="protein sequence ID" value="MBB4980064.1"/>
    <property type="molecule type" value="Genomic_DNA"/>
</dbReference>
<dbReference type="RefSeq" id="WP_376773497.1">
    <property type="nucleotide sequence ID" value="NZ_JACHJY010000001.1"/>
</dbReference>
<comment type="caution">
    <text evidence="3">The sequence shown here is derived from an EMBL/GenBank/DDBJ whole genome shotgun (WGS) entry which is preliminary data.</text>
</comment>
<dbReference type="Proteomes" id="UP000582643">
    <property type="component" value="Unassembled WGS sequence"/>
</dbReference>
<dbReference type="Pfam" id="PF10825">
    <property type="entry name" value="DUF2752"/>
    <property type="match status" value="1"/>
</dbReference>
<sequence>MDAQPTAEAVTDDSLTRPGERPAPNPTDPDPTGPKTAAPPAAAGTADVQALRAAAPAGAGAWGGPYAPAPVPPAPRSLVRRLLTPVAVLGGVVAAFGYVGAVDPNEPGHYPVCPLLRFTGVYCPGCGGLRSAHAVAHGDLPAALGDNALAVVGYGIFAVVMAVWLIRAVRGVPMRLTISPRLSWAIGAVLVLFTLVRNLPFGSALAP</sequence>
<organism evidence="3 4">
    <name type="scientific">Streptomyces nymphaeiformis</name>
    <dbReference type="NCBI Taxonomy" id="2663842"/>
    <lineage>
        <taxon>Bacteria</taxon>
        <taxon>Bacillati</taxon>
        <taxon>Actinomycetota</taxon>
        <taxon>Actinomycetes</taxon>
        <taxon>Kitasatosporales</taxon>
        <taxon>Streptomycetaceae</taxon>
        <taxon>Streptomyces</taxon>
    </lineage>
</organism>
<feature type="transmembrane region" description="Helical" evidence="2">
    <location>
        <begin position="82"/>
        <end position="101"/>
    </location>
</feature>
<feature type="region of interest" description="Disordered" evidence="1">
    <location>
        <begin position="1"/>
        <end position="46"/>
    </location>
</feature>
<evidence type="ECO:0000313" key="4">
    <source>
        <dbReference type="Proteomes" id="UP000582643"/>
    </source>
</evidence>
<keyword evidence="2" id="KW-0472">Membrane</keyword>
<evidence type="ECO:0000313" key="3">
    <source>
        <dbReference type="EMBL" id="MBB4980064.1"/>
    </source>
</evidence>
<feature type="transmembrane region" description="Helical" evidence="2">
    <location>
        <begin position="181"/>
        <end position="199"/>
    </location>
</feature>
<protein>
    <recommendedName>
        <fullName evidence="5">DUF2752 domain-containing protein</fullName>
    </recommendedName>
</protein>
<keyword evidence="2" id="KW-1133">Transmembrane helix</keyword>
<gene>
    <name evidence="3" type="ORF">GGE06_000952</name>
</gene>
<evidence type="ECO:0000256" key="1">
    <source>
        <dbReference type="SAM" id="MobiDB-lite"/>
    </source>
</evidence>
<dbReference type="InterPro" id="IPR021215">
    <property type="entry name" value="DUF2752"/>
</dbReference>